<keyword evidence="3" id="KW-1185">Reference proteome</keyword>
<evidence type="ECO:0000313" key="3">
    <source>
        <dbReference type="Proteomes" id="UP000824681"/>
    </source>
</evidence>
<proteinExistence type="predicted"/>
<name>A0ABX8U926_9ACTN</name>
<dbReference type="PANTHER" id="PTHR12110:SF41">
    <property type="entry name" value="INOSOSE DEHYDRATASE"/>
    <property type="match status" value="1"/>
</dbReference>
<dbReference type="InterPro" id="IPR050312">
    <property type="entry name" value="IolE/XylAMocC-like"/>
</dbReference>
<organism evidence="2 3">
    <name type="scientific">Nonomuraea coxensis DSM 45129</name>
    <dbReference type="NCBI Taxonomy" id="1122611"/>
    <lineage>
        <taxon>Bacteria</taxon>
        <taxon>Bacillati</taxon>
        <taxon>Actinomycetota</taxon>
        <taxon>Actinomycetes</taxon>
        <taxon>Streptosporangiales</taxon>
        <taxon>Streptosporangiaceae</taxon>
        <taxon>Nonomuraea</taxon>
    </lineage>
</organism>
<protein>
    <submittedName>
        <fullName evidence="2">Xylose isomerase-like TIM barrel</fullName>
    </submittedName>
</protein>
<dbReference type="Gene3D" id="3.20.20.150">
    <property type="entry name" value="Divalent-metal-dependent TIM barrel enzymes"/>
    <property type="match status" value="1"/>
</dbReference>
<dbReference type="InterPro" id="IPR036237">
    <property type="entry name" value="Xyl_isomerase-like_sf"/>
</dbReference>
<dbReference type="Pfam" id="PF01261">
    <property type="entry name" value="AP_endonuc_2"/>
    <property type="match status" value="1"/>
</dbReference>
<feature type="domain" description="Xylose isomerase-like TIM barrel" evidence="1">
    <location>
        <begin position="20"/>
        <end position="255"/>
    </location>
</feature>
<dbReference type="Proteomes" id="UP000824681">
    <property type="component" value="Chromosome"/>
</dbReference>
<dbReference type="RefSeq" id="WP_020541170.1">
    <property type="nucleotide sequence ID" value="NZ_CP068985.1"/>
</dbReference>
<reference evidence="2 3" key="1">
    <citation type="journal article" date="2021" name="ACS Chem. Biol.">
        <title>Genomic-Led Discovery of a Novel Glycopeptide Antibiotic by Nonomuraea coxensis DSM 45129.</title>
        <authorList>
            <person name="Yushchuk O."/>
            <person name="Vior N.M."/>
            <person name="Andreo-Vidal A."/>
            <person name="Berini F."/>
            <person name="Ruckert C."/>
            <person name="Busche T."/>
            <person name="Binda E."/>
            <person name="Kalinowski J."/>
            <person name="Truman A.W."/>
            <person name="Marinelli F."/>
        </authorList>
    </citation>
    <scope>NUCLEOTIDE SEQUENCE [LARGE SCALE GENOMIC DNA]</scope>
    <source>
        <strain evidence="2 3">DSM 45129</strain>
    </source>
</reference>
<gene>
    <name evidence="2" type="ORF">Nocox_33340</name>
</gene>
<accession>A0ABX8U926</accession>
<dbReference type="PANTHER" id="PTHR12110">
    <property type="entry name" value="HYDROXYPYRUVATE ISOMERASE"/>
    <property type="match status" value="1"/>
</dbReference>
<evidence type="ECO:0000259" key="1">
    <source>
        <dbReference type="Pfam" id="PF01261"/>
    </source>
</evidence>
<dbReference type="EMBL" id="CP068985">
    <property type="protein sequence ID" value="QYC44238.1"/>
    <property type="molecule type" value="Genomic_DNA"/>
</dbReference>
<dbReference type="SUPFAM" id="SSF51658">
    <property type="entry name" value="Xylose isomerase-like"/>
    <property type="match status" value="1"/>
</dbReference>
<sequence length="287" mass="31175">MRLAVIGDELAQDCRTVARTAAELRFDAVEIRSMDGTPPHLLSDAQLGAARAVLDEHGLANAGFAPPALKTALPVTDADLQAAADLLADGCRQAALLGAPHVRIFSFYRDGDPDPVRAARLTAQVLDGLDLPVPLVVENGTRTNTPTLRHLATFLDELGRDDLGILWDPGNSVFSGWDPEPFPADYEAGRERIRHVHVKDPDGTRGYVRLGDGDLDWPAILRRLAEDGYGGFVSLETHWRIGRALTATERDEPWGEAFSRGGHPAGVECMRRLRDWVDELAPAGAEP</sequence>
<dbReference type="InterPro" id="IPR013022">
    <property type="entry name" value="Xyl_isomerase-like_TIM-brl"/>
</dbReference>
<evidence type="ECO:0000313" key="2">
    <source>
        <dbReference type="EMBL" id="QYC44238.1"/>
    </source>
</evidence>